<comment type="caution">
    <text evidence="2">The sequence shown here is derived from an EMBL/GenBank/DDBJ whole genome shotgun (WGS) entry which is preliminary data.</text>
</comment>
<organism evidence="2 3">
    <name type="scientific">Microbacterium capsulatum</name>
    <dbReference type="NCBI Taxonomy" id="3041921"/>
    <lineage>
        <taxon>Bacteria</taxon>
        <taxon>Bacillati</taxon>
        <taxon>Actinomycetota</taxon>
        <taxon>Actinomycetes</taxon>
        <taxon>Micrococcales</taxon>
        <taxon>Microbacteriaceae</taxon>
        <taxon>Microbacterium</taxon>
    </lineage>
</organism>
<keyword evidence="3" id="KW-1185">Reference proteome</keyword>
<accession>A0ABU0XK37</accession>
<dbReference type="InterPro" id="IPR003615">
    <property type="entry name" value="HNH_nuc"/>
</dbReference>
<gene>
    <name evidence="2" type="ORF">RBR11_16340</name>
</gene>
<name>A0ABU0XK37_9MICO</name>
<proteinExistence type="predicted"/>
<dbReference type="InterPro" id="IPR003870">
    <property type="entry name" value="DUF222"/>
</dbReference>
<feature type="domain" description="HNH nuclease" evidence="1">
    <location>
        <begin position="373"/>
        <end position="426"/>
    </location>
</feature>
<evidence type="ECO:0000313" key="2">
    <source>
        <dbReference type="EMBL" id="MDQ4215488.1"/>
    </source>
</evidence>
<protein>
    <submittedName>
        <fullName evidence="2">DUF222 domain-containing protein</fullName>
    </submittedName>
</protein>
<dbReference type="RefSeq" id="WP_308490442.1">
    <property type="nucleotide sequence ID" value="NZ_JAVFCB010000011.1"/>
</dbReference>
<dbReference type="SMART" id="SM00507">
    <property type="entry name" value="HNHc"/>
    <property type="match status" value="1"/>
</dbReference>
<reference evidence="2 3" key="1">
    <citation type="submission" date="2023-08" db="EMBL/GenBank/DDBJ databases">
        <title>Microbacterium sp. nov., isolated from a waste landfill.</title>
        <authorList>
            <person name="Wen W."/>
        </authorList>
    </citation>
    <scope>NUCLEOTIDE SEQUENCE [LARGE SCALE GENOMIC DNA]</scope>
    <source>
        <strain evidence="2 3">ASV81</strain>
    </source>
</reference>
<evidence type="ECO:0000313" key="3">
    <source>
        <dbReference type="Proteomes" id="UP001230289"/>
    </source>
</evidence>
<dbReference type="CDD" id="cd00085">
    <property type="entry name" value="HNHc"/>
    <property type="match status" value="1"/>
</dbReference>
<dbReference type="EMBL" id="JAVFCB010000011">
    <property type="protein sequence ID" value="MDQ4215488.1"/>
    <property type="molecule type" value="Genomic_DNA"/>
</dbReference>
<dbReference type="Proteomes" id="UP001230289">
    <property type="component" value="Unassembled WGS sequence"/>
</dbReference>
<evidence type="ECO:0000259" key="1">
    <source>
        <dbReference type="SMART" id="SM00507"/>
    </source>
</evidence>
<sequence>MASFDAITALIPTLAGRVGAGASASDVQVVIENLGDEEAVAVRREAGEVGRLIEQIQLISAGVIAQRSYRESGHSGLAQRLGHRSAVSLLQELGGVTKGDAARQVRVGEALVAAPVQGEPSEEVAVGQDETAAPWYTCLSVALREERLSSAQFDAIRRGLGDPPDGASEAWEHAALQLTDEAAGRTVEELLAQARTIRDLLDPHGAEERFLARFERRSFRTFLDHDGMRRASIAFDDEGGAFVESIFAAALRPRRGGPRFVDPDEKTLAMGLAEDPRTNEQLAYDLLLDVVRAGTLAEPEAVFGTRQAGLRLVRVDASDDVPGPVAFTEDGLTALPAAVAERRMCETGVVAVTVDGCGNPLDVGRESRLFTARQRVALAIRDGGCRWTGCDRPASYCEAHHIDEWHRDQGRTDIDRGILLCRFHHMELHHGGWTITRSARTPGCGPGDFVLHDSAVRVRVLRERLPLRYLWGDIDPPPRRFRPAA</sequence>
<dbReference type="Pfam" id="PF02720">
    <property type="entry name" value="DUF222"/>
    <property type="match status" value="1"/>
</dbReference>